<dbReference type="OrthoDB" id="121137at2759"/>
<organism evidence="2 3">
    <name type="scientific">Phytophthora lilii</name>
    <dbReference type="NCBI Taxonomy" id="2077276"/>
    <lineage>
        <taxon>Eukaryota</taxon>
        <taxon>Sar</taxon>
        <taxon>Stramenopiles</taxon>
        <taxon>Oomycota</taxon>
        <taxon>Peronosporomycetes</taxon>
        <taxon>Peronosporales</taxon>
        <taxon>Peronosporaceae</taxon>
        <taxon>Phytophthora</taxon>
    </lineage>
</organism>
<reference evidence="2" key="1">
    <citation type="submission" date="2023-04" db="EMBL/GenBank/DDBJ databases">
        <title>Phytophthora lilii NBRC 32176.</title>
        <authorList>
            <person name="Ichikawa N."/>
            <person name="Sato H."/>
            <person name="Tonouchi N."/>
        </authorList>
    </citation>
    <scope>NUCLEOTIDE SEQUENCE</scope>
    <source>
        <strain evidence="2">NBRC 32176</strain>
    </source>
</reference>
<comment type="caution">
    <text evidence="2">The sequence shown here is derived from an EMBL/GenBank/DDBJ whole genome shotgun (WGS) entry which is preliminary data.</text>
</comment>
<dbReference type="InterPro" id="IPR025959">
    <property type="entry name" value="Winged_HTH_dom"/>
</dbReference>
<accession>A0A9W6WUA5</accession>
<dbReference type="Pfam" id="PF13592">
    <property type="entry name" value="HTH_33"/>
    <property type="match status" value="1"/>
</dbReference>
<sequence length="140" mass="16453">MRERGYELAEIEPVIWQFIESENKIARPTTATRISNHLREKTQISLSERIMQRVLYELNFSYIKGESRHMYAESEAHIAFRTSYLRKKVANRVGTAVARPEVYLDESFCNVNYVVSKTWLTSEKIRYGKSGEGIGKWEFH</sequence>
<protein>
    <submittedName>
        <fullName evidence="2">Unnamed protein product</fullName>
    </submittedName>
</protein>
<gene>
    <name evidence="2" type="ORF">Plil01_000655200</name>
</gene>
<feature type="domain" description="Winged helix-turn helix" evidence="1">
    <location>
        <begin position="30"/>
        <end position="80"/>
    </location>
</feature>
<keyword evidence="3" id="KW-1185">Reference proteome</keyword>
<evidence type="ECO:0000313" key="2">
    <source>
        <dbReference type="EMBL" id="GMF17764.1"/>
    </source>
</evidence>
<dbReference type="Proteomes" id="UP001165083">
    <property type="component" value="Unassembled WGS sequence"/>
</dbReference>
<evidence type="ECO:0000313" key="3">
    <source>
        <dbReference type="Proteomes" id="UP001165083"/>
    </source>
</evidence>
<name>A0A9W6WUA5_9STRA</name>
<evidence type="ECO:0000259" key="1">
    <source>
        <dbReference type="Pfam" id="PF13592"/>
    </source>
</evidence>
<dbReference type="AlphaFoldDB" id="A0A9W6WUA5"/>
<proteinExistence type="predicted"/>
<dbReference type="EMBL" id="BSXW01000294">
    <property type="protein sequence ID" value="GMF17764.1"/>
    <property type="molecule type" value="Genomic_DNA"/>
</dbReference>